<keyword evidence="2" id="KW-1185">Reference proteome</keyword>
<accession>A0A9X1WS37</accession>
<reference evidence="1" key="1">
    <citation type="submission" date="2022-04" db="EMBL/GenBank/DDBJ databases">
        <title>Paenibacillus mangrovi sp. nov., a novel endophytic bacterium isolated from bark of Kandelia candel.</title>
        <authorList>
            <person name="Tuo L."/>
        </authorList>
    </citation>
    <scope>NUCLEOTIDE SEQUENCE</scope>
    <source>
        <strain evidence="1">KQZ6P-2</strain>
    </source>
</reference>
<dbReference type="EMBL" id="JALIRP010000008">
    <property type="protein sequence ID" value="MCJ8014049.1"/>
    <property type="molecule type" value="Genomic_DNA"/>
</dbReference>
<organism evidence="1 2">
    <name type="scientific">Paenibacillus mangrovi</name>
    <dbReference type="NCBI Taxonomy" id="2931978"/>
    <lineage>
        <taxon>Bacteria</taxon>
        <taxon>Bacillati</taxon>
        <taxon>Bacillota</taxon>
        <taxon>Bacilli</taxon>
        <taxon>Bacillales</taxon>
        <taxon>Paenibacillaceae</taxon>
        <taxon>Paenibacillus</taxon>
    </lineage>
</organism>
<protein>
    <submittedName>
        <fullName evidence="1">Uncharacterized protein</fullName>
    </submittedName>
</protein>
<name>A0A9X1WS37_9BACL</name>
<dbReference type="RefSeq" id="WP_244728267.1">
    <property type="nucleotide sequence ID" value="NZ_JALIRP010000008.1"/>
</dbReference>
<evidence type="ECO:0000313" key="1">
    <source>
        <dbReference type="EMBL" id="MCJ8014049.1"/>
    </source>
</evidence>
<proteinExistence type="predicted"/>
<comment type="caution">
    <text evidence="1">The sequence shown here is derived from an EMBL/GenBank/DDBJ whole genome shotgun (WGS) entry which is preliminary data.</text>
</comment>
<gene>
    <name evidence="1" type="ORF">MUG84_20170</name>
</gene>
<sequence>MFDPTIFDNLKVAFENQLYDLDNLDGAIRITGRTDRMEMSVMARDFAIRFELTGEPDISAEIRLEASLTDLAAEILELKGEQPGCFLTIGFGMKVSRAEAERECGQIESILKEIWQEIPLVQTLSHVYGVDSDIYRNEAELRFQRKIDEDQMEDIPELILHVLRSMEVLKSHFSR</sequence>
<dbReference type="Proteomes" id="UP001139347">
    <property type="component" value="Unassembled WGS sequence"/>
</dbReference>
<evidence type="ECO:0000313" key="2">
    <source>
        <dbReference type="Proteomes" id="UP001139347"/>
    </source>
</evidence>
<dbReference type="AlphaFoldDB" id="A0A9X1WS37"/>